<dbReference type="PANTHER" id="PTHR35191">
    <property type="entry name" value="PROPHAGE SIDE TAIL FIBER PROTEIN HOMOLOG STFQ-RELATED"/>
    <property type="match status" value="1"/>
</dbReference>
<feature type="domain" description="Phage tail fibre protein N-terminal" evidence="2">
    <location>
        <begin position="4"/>
        <end position="143"/>
    </location>
</feature>
<proteinExistence type="predicted"/>
<organism evidence="3">
    <name type="scientific">Serratia marcescens</name>
    <dbReference type="NCBI Taxonomy" id="615"/>
    <lineage>
        <taxon>Bacteria</taxon>
        <taxon>Pseudomonadati</taxon>
        <taxon>Pseudomonadota</taxon>
        <taxon>Gammaproteobacteria</taxon>
        <taxon>Enterobacterales</taxon>
        <taxon>Yersiniaceae</taxon>
        <taxon>Serratia</taxon>
    </lineage>
</organism>
<evidence type="ECO:0000259" key="1">
    <source>
        <dbReference type="Pfam" id="PF07484"/>
    </source>
</evidence>
<feature type="domain" description="Phage tail collar" evidence="1">
    <location>
        <begin position="214"/>
        <end position="260"/>
    </location>
</feature>
<gene>
    <name evidence="3" type="ORF">PWN146_03046</name>
</gene>
<dbReference type="Gene3D" id="3.90.1340.10">
    <property type="entry name" value="Phage tail collar domain"/>
    <property type="match status" value="1"/>
</dbReference>
<dbReference type="InterPro" id="IPR011083">
    <property type="entry name" value="Phage_tail_collar_dom"/>
</dbReference>
<dbReference type="PANTHER" id="PTHR35191:SF1">
    <property type="entry name" value="PROPHAGE SIDE TAIL FIBER PROTEIN HOMOLOG STFQ-RELATED"/>
    <property type="match status" value="1"/>
</dbReference>
<sequence>MSGLILTTAGAAAIEAAYQAGIVVKITLAAFGDGGGKPITPNPGATALVNKFGDAPFTGGASTKGMISGQTVIEARKYPGKVLREVGLVSADGVLVAYGDYPDTVLPADGAPVMKEIIINFVMTLTHAESVVIEVDPNVSALTISEADKRYVKKSGDVMSGKLHVQNDIAVDGEVSIGGALGANTLSIAKTATIGTLRVSDEVYVGEAPLMPVGAPIPWPLSSPPPGHTFLLGQEFDKAIYTRLAQAYPSGVLPDMRSMTIKGKPDNREPLTFEADGNKYHGHGLEIDGTDLGTKQTTANGAYQLKLRSYRSNTSLDGGDSSRHSIDQDRDFTDFGLIERIPDHVHDVPIGWHGHTGRVNPDGNAETTVKNIAFNYIVRLA</sequence>
<accession>A0A1C3HH45</accession>
<dbReference type="InterPro" id="IPR022225">
    <property type="entry name" value="Phage_tail_fibre_N"/>
</dbReference>
<name>A0A1C3HH45_SERMA</name>
<dbReference type="InterPro" id="IPR037053">
    <property type="entry name" value="Phage_tail_collar_dom_sf"/>
</dbReference>
<dbReference type="EMBL" id="LT575490">
    <property type="protein sequence ID" value="SAY44338.1"/>
    <property type="molecule type" value="Genomic_DNA"/>
</dbReference>
<evidence type="ECO:0000313" key="3">
    <source>
        <dbReference type="EMBL" id="SAY44338.1"/>
    </source>
</evidence>
<dbReference type="Pfam" id="PF07484">
    <property type="entry name" value="Collar"/>
    <property type="match status" value="1"/>
</dbReference>
<reference evidence="3" key="1">
    <citation type="submission" date="2016-05" db="EMBL/GenBank/DDBJ databases">
        <authorList>
            <person name="Cock P.J.A."/>
            <person name="Cock P.J.A."/>
        </authorList>
    </citation>
    <scope>NUCLEOTIDE SEQUENCE</scope>
    <source>
        <strain evidence="3">PWN146_assembly</strain>
    </source>
</reference>
<dbReference type="SUPFAM" id="SSF88874">
    <property type="entry name" value="Receptor-binding domain of short tail fibre protein gp12"/>
    <property type="match status" value="1"/>
</dbReference>
<dbReference type="AlphaFoldDB" id="A0A1C3HH45"/>
<dbReference type="Pfam" id="PF12571">
    <property type="entry name" value="Phage_tail_fib"/>
    <property type="match status" value="1"/>
</dbReference>
<protein>
    <submittedName>
        <fullName evidence="3">Uncharacterized protein</fullName>
    </submittedName>
</protein>
<evidence type="ECO:0000259" key="2">
    <source>
        <dbReference type="Pfam" id="PF12571"/>
    </source>
</evidence>
<dbReference type="InterPro" id="IPR051934">
    <property type="entry name" value="Phage_Tail_Fiber_Structural"/>
</dbReference>